<dbReference type="FunFam" id="3.40.640.10:FF:000025">
    <property type="entry name" value="Histidine decarboxylase"/>
    <property type="match status" value="1"/>
</dbReference>
<dbReference type="GO" id="GO:0006520">
    <property type="term" value="P:amino acid metabolic process"/>
    <property type="evidence" value="ECO:0007669"/>
    <property type="project" value="InterPro"/>
</dbReference>
<dbReference type="InterPro" id="IPR002129">
    <property type="entry name" value="PyrdxlP-dep_de-COase"/>
</dbReference>
<evidence type="ECO:0000256" key="6">
    <source>
        <dbReference type="PIRSR" id="PIRSR602129-50"/>
    </source>
</evidence>
<gene>
    <name evidence="8" type="ORF">COCSUDRAFT_24164</name>
</gene>
<organism evidence="8 9">
    <name type="scientific">Coccomyxa subellipsoidea (strain C-169)</name>
    <name type="common">Green microalga</name>
    <dbReference type="NCBI Taxonomy" id="574566"/>
    <lineage>
        <taxon>Eukaryota</taxon>
        <taxon>Viridiplantae</taxon>
        <taxon>Chlorophyta</taxon>
        <taxon>core chlorophytes</taxon>
        <taxon>Trebouxiophyceae</taxon>
        <taxon>Trebouxiophyceae incertae sedis</taxon>
        <taxon>Coccomyxaceae</taxon>
        <taxon>Coccomyxa</taxon>
        <taxon>Coccomyxa subellipsoidea</taxon>
    </lineage>
</organism>
<dbReference type="GO" id="GO:0019752">
    <property type="term" value="P:carboxylic acid metabolic process"/>
    <property type="evidence" value="ECO:0007669"/>
    <property type="project" value="InterPro"/>
</dbReference>
<dbReference type="InterPro" id="IPR015424">
    <property type="entry name" value="PyrdxlP-dep_Trfase"/>
</dbReference>
<dbReference type="GO" id="GO:0005737">
    <property type="term" value="C:cytoplasm"/>
    <property type="evidence" value="ECO:0007669"/>
    <property type="project" value="TreeGrafter"/>
</dbReference>
<dbReference type="Gene3D" id="3.40.640.10">
    <property type="entry name" value="Type I PLP-dependent aspartate aminotransferase-like (Major domain)"/>
    <property type="match status" value="1"/>
</dbReference>
<reference evidence="8 9" key="1">
    <citation type="journal article" date="2012" name="Genome Biol.">
        <title>The genome of the polar eukaryotic microalga coccomyxa subellipsoidea reveals traits of cold adaptation.</title>
        <authorList>
            <person name="Blanc G."/>
            <person name="Agarkova I."/>
            <person name="Grimwood J."/>
            <person name="Kuo A."/>
            <person name="Brueggeman A."/>
            <person name="Dunigan D."/>
            <person name="Gurnon J."/>
            <person name="Ladunga I."/>
            <person name="Lindquist E."/>
            <person name="Lucas S."/>
            <person name="Pangilinan J."/>
            <person name="Proschold T."/>
            <person name="Salamov A."/>
            <person name="Schmutz J."/>
            <person name="Weeks D."/>
            <person name="Yamada T."/>
            <person name="Claverie J.M."/>
            <person name="Grigoriev I."/>
            <person name="Van Etten J."/>
            <person name="Lomsadze A."/>
            <person name="Borodovsky M."/>
        </authorList>
    </citation>
    <scope>NUCLEOTIDE SEQUENCE [LARGE SCALE GENOMIC DNA]</scope>
    <source>
        <strain evidence="8 9">C-169</strain>
    </source>
</reference>
<dbReference type="PANTHER" id="PTHR11999:SF70">
    <property type="entry name" value="MIP05841P"/>
    <property type="match status" value="1"/>
</dbReference>
<keyword evidence="9" id="KW-1185">Reference proteome</keyword>
<comment type="similarity">
    <text evidence="2 7">Belongs to the group II decarboxylase family.</text>
</comment>
<dbReference type="Proteomes" id="UP000007264">
    <property type="component" value="Unassembled WGS sequence"/>
</dbReference>
<dbReference type="GO" id="GO:0016831">
    <property type="term" value="F:carboxy-lyase activity"/>
    <property type="evidence" value="ECO:0007669"/>
    <property type="project" value="UniProtKB-KW"/>
</dbReference>
<dbReference type="OrthoDB" id="639767at2759"/>
<dbReference type="eggNOG" id="KOG0628">
    <property type="taxonomic scope" value="Eukaryota"/>
</dbReference>
<dbReference type="CDD" id="cd06450">
    <property type="entry name" value="DOPA_deC_like"/>
    <property type="match status" value="1"/>
</dbReference>
<keyword evidence="4 6" id="KW-0663">Pyridoxal phosphate</keyword>
<dbReference type="InterPro" id="IPR010977">
    <property type="entry name" value="Aromatic_deC"/>
</dbReference>
<dbReference type="InterPro" id="IPR015422">
    <property type="entry name" value="PyrdxlP-dep_Trfase_small"/>
</dbReference>
<evidence type="ECO:0000256" key="2">
    <source>
        <dbReference type="ARBA" id="ARBA00009533"/>
    </source>
</evidence>
<evidence type="ECO:0000256" key="5">
    <source>
        <dbReference type="ARBA" id="ARBA00023239"/>
    </source>
</evidence>
<dbReference type="STRING" id="574566.I0YV05"/>
<dbReference type="RefSeq" id="XP_005646768.1">
    <property type="nucleotide sequence ID" value="XM_005646711.1"/>
</dbReference>
<sequence length="517" mass="57594">MPPHMNWPEFHASPPMAFTDVPGLQEGAVDDFEHSMGIEEFRKNAKDMVDWICDYYASNEKLPVRSEVEPGYLRPLLPKAAPQHPENFGSIMQDVQSKIMPGITHWQSPNFFAYFPSNSSFPAMLGDMLSTALSTVGFCWIGSPATTELETIVMDWLGKLLCLPTSFLAFDEQGKRGLGGGVIQGSASESTLVSVLAARARVAPEHASKLVAYSSDQSHSSIKKACMVAGIPYVRIIPASAEDDYALDPAALREAIEEDLRNEDLIPFYVCATIGTTSSCAVDPIAEIGRITRHYNLWLHVDAAYAGVTSMLPEYRHYFNGLELVDSFITNGHKWLLTNFDCSCMWVQNAEPLKTALSLTPAYLRAKGNSLDYKDWQVPLGRRFRALKLWFVMRSYGTDNIKKFLRHHVQLGQLFVSLIQTDARLEIMAPPRWGLICFAIRGPNNDATNEATAELLERINKSGRAFLVHTELSGRFVARMAIGGSLTQERHVRATWQLISECTTEVLAARAKFHKGV</sequence>
<dbReference type="SUPFAM" id="SSF53383">
    <property type="entry name" value="PLP-dependent transferases"/>
    <property type="match status" value="1"/>
</dbReference>
<evidence type="ECO:0000313" key="9">
    <source>
        <dbReference type="Proteomes" id="UP000007264"/>
    </source>
</evidence>
<name>I0YV05_COCSC</name>
<evidence type="ECO:0000313" key="8">
    <source>
        <dbReference type="EMBL" id="EIE22224.1"/>
    </source>
</evidence>
<evidence type="ECO:0000256" key="4">
    <source>
        <dbReference type="ARBA" id="ARBA00022898"/>
    </source>
</evidence>
<keyword evidence="5 7" id="KW-0456">Lyase</keyword>
<feature type="modified residue" description="N6-(pyridoxal phosphate)lysine" evidence="6">
    <location>
        <position position="334"/>
    </location>
</feature>
<comment type="caution">
    <text evidence="8">The sequence shown here is derived from an EMBL/GenBank/DDBJ whole genome shotgun (WGS) entry which is preliminary data.</text>
</comment>
<dbReference type="Pfam" id="PF00282">
    <property type="entry name" value="Pyridoxal_deC"/>
    <property type="match status" value="1"/>
</dbReference>
<evidence type="ECO:0000256" key="1">
    <source>
        <dbReference type="ARBA" id="ARBA00001933"/>
    </source>
</evidence>
<keyword evidence="3" id="KW-0210">Decarboxylase</keyword>
<dbReference type="PANTHER" id="PTHR11999">
    <property type="entry name" value="GROUP II PYRIDOXAL-5-PHOSPHATE DECARBOXYLASE"/>
    <property type="match status" value="1"/>
</dbReference>
<proteinExistence type="inferred from homology"/>
<dbReference type="AlphaFoldDB" id="I0YV05"/>
<dbReference type="PRINTS" id="PR00800">
    <property type="entry name" value="YHDCRBOXLASE"/>
</dbReference>
<dbReference type="EMBL" id="AGSI01000010">
    <property type="protein sequence ID" value="EIE22224.1"/>
    <property type="molecule type" value="Genomic_DNA"/>
</dbReference>
<accession>I0YV05</accession>
<dbReference type="FunFam" id="1.20.1340.10:FF:000001">
    <property type="entry name" value="Histidine decarboxylase"/>
    <property type="match status" value="1"/>
</dbReference>
<evidence type="ECO:0000256" key="3">
    <source>
        <dbReference type="ARBA" id="ARBA00022793"/>
    </source>
</evidence>
<comment type="cofactor">
    <cofactor evidence="1 6 7">
        <name>pyridoxal 5'-phosphate</name>
        <dbReference type="ChEBI" id="CHEBI:597326"/>
    </cofactor>
</comment>
<evidence type="ECO:0000256" key="7">
    <source>
        <dbReference type="RuleBase" id="RU000382"/>
    </source>
</evidence>
<dbReference type="KEGG" id="csl:COCSUDRAFT_24164"/>
<dbReference type="Gene3D" id="1.20.1340.10">
    <property type="entry name" value="dopa decarboxylase, N-terminal domain"/>
    <property type="match status" value="1"/>
</dbReference>
<protein>
    <submittedName>
        <fullName evidence="8">Aromatic-aminoacid decarboxylase</fullName>
    </submittedName>
</protein>
<dbReference type="GO" id="GO:0030170">
    <property type="term" value="F:pyridoxal phosphate binding"/>
    <property type="evidence" value="ECO:0007669"/>
    <property type="project" value="InterPro"/>
</dbReference>
<dbReference type="GeneID" id="17040210"/>
<dbReference type="InterPro" id="IPR015421">
    <property type="entry name" value="PyrdxlP-dep_Trfase_major"/>
</dbReference>
<dbReference type="Gene3D" id="3.90.1150.10">
    <property type="entry name" value="Aspartate Aminotransferase, domain 1"/>
    <property type="match status" value="1"/>
</dbReference>